<dbReference type="HOGENOM" id="CLU_050189_0_0_9"/>
<dbReference type="InterPro" id="IPR048520">
    <property type="entry name" value="LarA_C"/>
</dbReference>
<organism evidence="3 4">
    <name type="scientific">Granulicatella adiacens ATCC 49175</name>
    <dbReference type="NCBI Taxonomy" id="638301"/>
    <lineage>
        <taxon>Bacteria</taxon>
        <taxon>Bacillati</taxon>
        <taxon>Bacillota</taxon>
        <taxon>Bacilli</taxon>
        <taxon>Lactobacillales</taxon>
        <taxon>Carnobacteriaceae</taxon>
        <taxon>Granulicatella</taxon>
    </lineage>
</organism>
<dbReference type="InterPro" id="IPR048068">
    <property type="entry name" value="LarA-like"/>
</dbReference>
<evidence type="ECO:0000313" key="3">
    <source>
        <dbReference type="EMBL" id="EEW36428.1"/>
    </source>
</evidence>
<dbReference type="InterPro" id="IPR047926">
    <property type="entry name" value="Ni_dep_LarA"/>
</dbReference>
<accession>C8NIN1</accession>
<dbReference type="GO" id="GO:0050043">
    <property type="term" value="F:lactate racemase activity"/>
    <property type="evidence" value="ECO:0007669"/>
    <property type="project" value="InterPro"/>
</dbReference>
<gene>
    <name evidence="3" type="ORF">HMPREF0444_1776</name>
</gene>
<dbReference type="PANTHER" id="PTHR33171:SF17">
    <property type="entry name" value="LARA-LIKE N-TERMINAL DOMAIN-CONTAINING PROTEIN"/>
    <property type="match status" value="1"/>
</dbReference>
<protein>
    <submittedName>
        <fullName evidence="3">Uncharacterized protein</fullName>
    </submittedName>
</protein>
<evidence type="ECO:0000259" key="2">
    <source>
        <dbReference type="Pfam" id="PF21113"/>
    </source>
</evidence>
<dbReference type="Gene3D" id="3.90.226.30">
    <property type="match status" value="1"/>
</dbReference>
<feature type="domain" description="LarA-like N-terminal" evidence="1">
    <location>
        <begin position="35"/>
        <end position="240"/>
    </location>
</feature>
<dbReference type="AlphaFoldDB" id="C8NIN1"/>
<evidence type="ECO:0000259" key="1">
    <source>
        <dbReference type="Pfam" id="PF09861"/>
    </source>
</evidence>
<dbReference type="eggNOG" id="COG3875">
    <property type="taxonomic scope" value="Bacteria"/>
</dbReference>
<dbReference type="PANTHER" id="PTHR33171">
    <property type="entry name" value="LAR_N DOMAIN-CONTAINING PROTEIN"/>
    <property type="match status" value="1"/>
</dbReference>
<name>C8NIN1_9LACT</name>
<dbReference type="Gene3D" id="3.40.50.11440">
    <property type="match status" value="1"/>
</dbReference>
<keyword evidence="4" id="KW-1185">Reference proteome</keyword>
<dbReference type="Pfam" id="PF21113">
    <property type="entry name" value="LarA_C"/>
    <property type="match status" value="1"/>
</dbReference>
<dbReference type="Proteomes" id="UP000005926">
    <property type="component" value="Unassembled WGS sequence"/>
</dbReference>
<dbReference type="EMBL" id="ACKZ01000029">
    <property type="protein sequence ID" value="EEW36428.1"/>
    <property type="molecule type" value="Genomic_DNA"/>
</dbReference>
<evidence type="ECO:0000313" key="4">
    <source>
        <dbReference type="Proteomes" id="UP000005926"/>
    </source>
</evidence>
<dbReference type="STRING" id="638301.HMPREF0444_1776"/>
<feature type="domain" description="Lactate racemase C-terminal" evidence="2">
    <location>
        <begin position="299"/>
        <end position="450"/>
    </location>
</feature>
<dbReference type="Pfam" id="PF09861">
    <property type="entry name" value="Lar_N"/>
    <property type="match status" value="1"/>
</dbReference>
<sequence>MLLTFETSAVRYLSILIIDKQIKGDVIMVEIKLPYDKKTITAVIPDKNFAGLLESKAENYHNPLSEQETVEKSMDNPIGSQTLEELAKGKKDIVLISSDHTRPVPSHIITPIILRRIRSVNPDARIRILVATGFHRPSTREELINKYGQEIVDNEEIVMHISTNDEDMVKIGQLPSGGDCIINRIAAEADLLIAEGFIESHFFAGFSGGRKSVLPGVASYKTIMANHSGDFIDSDKSRTGNLDHNPIHEDMLYAARTANLAFIVNVVLDGEKHIIGSFAGDMVEAHKVGCEFVRELAHVTKIPCDIAVSTNGGFPLDQNIYQAVKGMTAAEATNKEGGVIIMVAGCQDGHGGEGFYRNLADVKDPKDFLDQAINTPRLETVPDQWTSQILARILVHHHVIFVSDLVEPSLITNMHMELAKTFDEALARAFELQGADAKVTVIRDGLSVIVEDK</sequence>
<dbReference type="InterPro" id="IPR043166">
    <property type="entry name" value="LarA-like_C"/>
</dbReference>
<dbReference type="NCBIfam" id="NF033504">
    <property type="entry name" value="Ni_dep_LarA"/>
    <property type="match status" value="1"/>
</dbReference>
<dbReference type="InterPro" id="IPR018657">
    <property type="entry name" value="LarA-like_N"/>
</dbReference>
<comment type="caution">
    <text evidence="3">The sequence shown here is derived from an EMBL/GenBank/DDBJ whole genome shotgun (WGS) entry which is preliminary data.</text>
</comment>
<reference evidence="3 4" key="1">
    <citation type="submission" date="2009-08" db="EMBL/GenBank/DDBJ databases">
        <authorList>
            <person name="Muzny D."/>
            <person name="Qin X."/>
            <person name="Deng J."/>
            <person name="Jiang H."/>
            <person name="Liu Y."/>
            <person name="Qu J."/>
            <person name="Song X.-Z."/>
            <person name="Zhang L."/>
            <person name="Thornton R."/>
            <person name="Coyle M."/>
            <person name="Francisco L."/>
            <person name="Jackson L."/>
            <person name="Javaid M."/>
            <person name="Korchina V."/>
            <person name="Kovar C."/>
            <person name="Mata R."/>
            <person name="Mathew T."/>
            <person name="Ngo R."/>
            <person name="Nguyen L."/>
            <person name="Nguyen N."/>
            <person name="Okwuonu G."/>
            <person name="Ongeri F."/>
            <person name="Pham C."/>
            <person name="Simmons D."/>
            <person name="Wilczek-Boney K."/>
            <person name="Hale W."/>
            <person name="Jakkamsetti A."/>
            <person name="Pham P."/>
            <person name="Ruth R."/>
            <person name="San Lucas F."/>
            <person name="Warren J."/>
            <person name="Zhang J."/>
            <person name="Zhao Z."/>
            <person name="Zhou C."/>
            <person name="Zhu D."/>
            <person name="Lee S."/>
            <person name="Bess C."/>
            <person name="Blankenburg K."/>
            <person name="Forbes L."/>
            <person name="Fu Q."/>
            <person name="Gubbala S."/>
            <person name="Hirani K."/>
            <person name="Jayaseelan J.C."/>
            <person name="Lara F."/>
            <person name="Munidasa M."/>
            <person name="Palculict T."/>
            <person name="Patil S."/>
            <person name="Pu L.-L."/>
            <person name="Saada N."/>
            <person name="Tang L."/>
            <person name="Weissenberger G."/>
            <person name="Zhu Y."/>
            <person name="Hemphill L."/>
            <person name="Shang Y."/>
            <person name="Youmans B."/>
            <person name="Ayvaz T."/>
            <person name="Ross M."/>
            <person name="Santibanez J."/>
            <person name="Aqrawi P."/>
            <person name="Gross S."/>
            <person name="Joshi V."/>
            <person name="Fowler G."/>
            <person name="Nazareth L."/>
            <person name="Reid J."/>
            <person name="Worley K."/>
            <person name="Petrosino J."/>
            <person name="Highlander S."/>
            <person name="Gibbs R."/>
        </authorList>
    </citation>
    <scope>NUCLEOTIDE SEQUENCE [LARGE SCALE GENOMIC DNA]</scope>
    <source>
        <strain evidence="3 4">ATCC 49175</strain>
    </source>
</reference>
<proteinExistence type="predicted"/>